<dbReference type="InterPro" id="IPR020904">
    <property type="entry name" value="Sc_DH/Rdtase_CS"/>
</dbReference>
<dbReference type="PANTHER" id="PTHR42760">
    <property type="entry name" value="SHORT-CHAIN DEHYDROGENASES/REDUCTASES FAMILY MEMBER"/>
    <property type="match status" value="1"/>
</dbReference>
<dbReference type="Gene3D" id="3.40.50.720">
    <property type="entry name" value="NAD(P)-binding Rossmann-like Domain"/>
    <property type="match status" value="1"/>
</dbReference>
<accession>A0ABV5BF05</accession>
<evidence type="ECO:0000256" key="2">
    <source>
        <dbReference type="ARBA" id="ARBA00023002"/>
    </source>
</evidence>
<comment type="caution">
    <text evidence="3">The sequence shown here is derived from an EMBL/GenBank/DDBJ whole genome shotgun (WGS) entry which is preliminary data.</text>
</comment>
<dbReference type="PROSITE" id="PS00061">
    <property type="entry name" value="ADH_SHORT"/>
    <property type="match status" value="1"/>
</dbReference>
<dbReference type="Proteomes" id="UP001580407">
    <property type="component" value="Unassembled WGS sequence"/>
</dbReference>
<keyword evidence="2 3" id="KW-0560">Oxidoreductase</keyword>
<dbReference type="PRINTS" id="PR00081">
    <property type="entry name" value="GDHRDH"/>
</dbReference>
<dbReference type="InterPro" id="IPR036291">
    <property type="entry name" value="NAD(P)-bd_dom_sf"/>
</dbReference>
<dbReference type="SUPFAM" id="SSF51735">
    <property type="entry name" value="NAD(P)-binding Rossmann-fold domains"/>
    <property type="match status" value="1"/>
</dbReference>
<gene>
    <name evidence="3" type="ORF">ACE3NQ_24705</name>
</gene>
<dbReference type="CDD" id="cd05233">
    <property type="entry name" value="SDR_c"/>
    <property type="match status" value="1"/>
</dbReference>
<evidence type="ECO:0000313" key="4">
    <source>
        <dbReference type="Proteomes" id="UP001580407"/>
    </source>
</evidence>
<keyword evidence="4" id="KW-1185">Reference proteome</keyword>
<sequence>MEKDVFFSLTSKYVTEAGPMSDLLDLTGKVAVVTGGAGSLGFLVANRLSEAGAAIVLTDIDEECGVFALEAFTTIGRKNIKFIKADIRSSEEMDTVMNFAVEQFGRLDICVNSAAYWSYFPSLELTDEEWRYTIDTVLTGTFNTCRSAAKVMKQLGNGGKIVPIGSDAAVNCEPPLGILNHYAAAKAGAMGFSRSFAREVKQYGINVNMVLPGAMNTIGANFLNNKGMDNKETRAKMAYIKMPMSTTPDDVARVIFMLCTKIADFMYGASILVDGGAHINLSE</sequence>
<dbReference type="PRINTS" id="PR00080">
    <property type="entry name" value="SDRFAMILY"/>
</dbReference>
<dbReference type="EMBL" id="JBHILM010000035">
    <property type="protein sequence ID" value="MFB5684115.1"/>
    <property type="molecule type" value="Genomic_DNA"/>
</dbReference>
<dbReference type="InterPro" id="IPR002347">
    <property type="entry name" value="SDR_fam"/>
</dbReference>
<evidence type="ECO:0000313" key="3">
    <source>
        <dbReference type="EMBL" id="MFB5684115.1"/>
    </source>
</evidence>
<dbReference type="GO" id="GO:0016491">
    <property type="term" value="F:oxidoreductase activity"/>
    <property type="evidence" value="ECO:0007669"/>
    <property type="project" value="UniProtKB-KW"/>
</dbReference>
<dbReference type="PANTHER" id="PTHR42760:SF133">
    <property type="entry name" value="3-OXOACYL-[ACYL-CARRIER-PROTEIN] REDUCTASE"/>
    <property type="match status" value="1"/>
</dbReference>
<comment type="similarity">
    <text evidence="1">Belongs to the short-chain dehydrogenases/reductases (SDR) family.</text>
</comment>
<evidence type="ECO:0000256" key="1">
    <source>
        <dbReference type="ARBA" id="ARBA00006484"/>
    </source>
</evidence>
<name>A0ABV5BF05_9BACL</name>
<organism evidence="3 4">
    <name type="scientific">Paenibacillus terreus</name>
    <dbReference type="NCBI Taxonomy" id="1387834"/>
    <lineage>
        <taxon>Bacteria</taxon>
        <taxon>Bacillati</taxon>
        <taxon>Bacillota</taxon>
        <taxon>Bacilli</taxon>
        <taxon>Bacillales</taxon>
        <taxon>Paenibacillaceae</taxon>
        <taxon>Paenibacillus</taxon>
    </lineage>
</organism>
<dbReference type="Pfam" id="PF13561">
    <property type="entry name" value="adh_short_C2"/>
    <property type="match status" value="1"/>
</dbReference>
<dbReference type="EC" id="1.1.1.-" evidence="3"/>
<reference evidence="3 4" key="1">
    <citation type="submission" date="2024-09" db="EMBL/GenBank/DDBJ databases">
        <authorList>
            <person name="Ruan L."/>
        </authorList>
    </citation>
    <scope>NUCLEOTIDE SEQUENCE [LARGE SCALE GENOMIC DNA]</scope>
    <source>
        <strain evidence="3 4">D33</strain>
    </source>
</reference>
<proteinExistence type="inferred from homology"/>
<dbReference type="RefSeq" id="WP_375527832.1">
    <property type="nucleotide sequence ID" value="NZ_JBHILM010000035.1"/>
</dbReference>
<protein>
    <submittedName>
        <fullName evidence="3">SDR family NAD(P)-dependent oxidoreductase</fullName>
        <ecNumber evidence="3">1.1.1.-</ecNumber>
    </submittedName>
</protein>